<feature type="compositionally biased region" description="Basic and acidic residues" evidence="1">
    <location>
        <begin position="76"/>
        <end position="92"/>
    </location>
</feature>
<dbReference type="KEGG" id="kge:TQ33_1015"/>
<dbReference type="OrthoDB" id="5616307at2"/>
<sequence length="106" mass="11850">MDFSQLIKTLTPDMIERFTVAVETGKWPDGAVLTEQQKETCIQAIMLYKARHSEDDSEPFTVTKTGDLVTGKKVRDEFPGKSANESESKDTFIVDPSMIIPGKDTH</sequence>
<reference evidence="2 3" key="1">
    <citation type="submission" date="2015-02" db="EMBL/GenBank/DDBJ databases">
        <title>Complete genome sequence of Kangiella geojedonensis strain YCS-5T.</title>
        <authorList>
            <person name="Kim K.M."/>
        </authorList>
    </citation>
    <scope>NUCLEOTIDE SEQUENCE [LARGE SCALE GENOMIC DNA]</scope>
    <source>
        <strain evidence="2 3">YCS-5</strain>
    </source>
</reference>
<gene>
    <name evidence="2" type="ORF">TQ33_1015</name>
</gene>
<dbReference type="AlphaFoldDB" id="A0A0F6TQ85"/>
<organism evidence="2 3">
    <name type="scientific">Kangiella geojedonensis</name>
    <dbReference type="NCBI Taxonomy" id="914150"/>
    <lineage>
        <taxon>Bacteria</taxon>
        <taxon>Pseudomonadati</taxon>
        <taxon>Pseudomonadota</taxon>
        <taxon>Gammaproteobacteria</taxon>
        <taxon>Kangiellales</taxon>
        <taxon>Kangiellaceae</taxon>
        <taxon>Kangiella</taxon>
    </lineage>
</organism>
<dbReference type="EMBL" id="CP010975">
    <property type="protein sequence ID" value="AKE51979.1"/>
    <property type="molecule type" value="Genomic_DNA"/>
</dbReference>
<accession>A0A0F6TQ85</accession>
<dbReference type="HOGENOM" id="CLU_150108_0_1_6"/>
<evidence type="ECO:0008006" key="4">
    <source>
        <dbReference type="Google" id="ProtNLM"/>
    </source>
</evidence>
<feature type="region of interest" description="Disordered" evidence="1">
    <location>
        <begin position="76"/>
        <end position="106"/>
    </location>
</feature>
<protein>
    <recommendedName>
        <fullName evidence="4">DUF1315 domain-containing protein</fullName>
    </recommendedName>
</protein>
<dbReference type="STRING" id="914150.TQ33_1015"/>
<dbReference type="Pfam" id="PF07023">
    <property type="entry name" value="DUF1315"/>
    <property type="match status" value="1"/>
</dbReference>
<keyword evidence="3" id="KW-1185">Reference proteome</keyword>
<dbReference type="Proteomes" id="UP000034071">
    <property type="component" value="Chromosome"/>
</dbReference>
<evidence type="ECO:0000256" key="1">
    <source>
        <dbReference type="SAM" id="MobiDB-lite"/>
    </source>
</evidence>
<evidence type="ECO:0000313" key="2">
    <source>
        <dbReference type="EMBL" id="AKE51979.1"/>
    </source>
</evidence>
<evidence type="ECO:0000313" key="3">
    <source>
        <dbReference type="Proteomes" id="UP000034071"/>
    </source>
</evidence>
<dbReference type="InterPro" id="IPR009749">
    <property type="entry name" value="DUF1315"/>
</dbReference>
<proteinExistence type="predicted"/>
<name>A0A0F6TQ85_9GAMM</name>